<dbReference type="AlphaFoldDB" id="A0A401YN29"/>
<dbReference type="CDD" id="cd06193">
    <property type="entry name" value="siderophore_interacting"/>
    <property type="match status" value="1"/>
</dbReference>
<dbReference type="Pfam" id="PF04954">
    <property type="entry name" value="SIP"/>
    <property type="match status" value="1"/>
</dbReference>
<accession>A0A401YN29</accession>
<dbReference type="SUPFAM" id="SSF63380">
    <property type="entry name" value="Riboflavin synthase domain-like"/>
    <property type="match status" value="1"/>
</dbReference>
<dbReference type="InterPro" id="IPR017938">
    <property type="entry name" value="Riboflavin_synthase-like_b-brl"/>
</dbReference>
<protein>
    <submittedName>
        <fullName evidence="2">Siderophore-interacting protein</fullName>
    </submittedName>
</protein>
<dbReference type="InterPro" id="IPR007037">
    <property type="entry name" value="SIP_rossman_dom"/>
</dbReference>
<keyword evidence="3" id="KW-1185">Reference proteome</keyword>
<name>A0A401YN29_9ACTN</name>
<evidence type="ECO:0000313" key="2">
    <source>
        <dbReference type="EMBL" id="GCD96024.1"/>
    </source>
</evidence>
<gene>
    <name evidence="2" type="ORF">EHYA_03708</name>
</gene>
<dbReference type="InterPro" id="IPR039374">
    <property type="entry name" value="SIP_fam"/>
</dbReference>
<dbReference type="Gene3D" id="2.40.30.10">
    <property type="entry name" value="Translation factors"/>
    <property type="match status" value="1"/>
</dbReference>
<proteinExistence type="predicted"/>
<dbReference type="InterPro" id="IPR017927">
    <property type="entry name" value="FAD-bd_FR_type"/>
</dbReference>
<reference evidence="2 3" key="1">
    <citation type="submission" date="2018-12" db="EMBL/GenBank/DDBJ databases">
        <title>Draft genome sequence of Embleya hyalina NBRC 13850T.</title>
        <authorList>
            <person name="Komaki H."/>
            <person name="Hosoyama A."/>
            <person name="Kimura A."/>
            <person name="Ichikawa N."/>
            <person name="Tamura T."/>
        </authorList>
    </citation>
    <scope>NUCLEOTIDE SEQUENCE [LARGE SCALE GENOMIC DNA]</scope>
    <source>
        <strain evidence="2 3">NBRC 13850</strain>
    </source>
</reference>
<dbReference type="Pfam" id="PF08021">
    <property type="entry name" value="FAD_binding_9"/>
    <property type="match status" value="1"/>
</dbReference>
<evidence type="ECO:0000313" key="3">
    <source>
        <dbReference type="Proteomes" id="UP000286931"/>
    </source>
</evidence>
<sequence length="238" mass="25668">MRKPMKPTLHCTVLTRRHLTPRTVRLTLGGPGLIGLTPRPAQDIEVLLADAHGNRVKRHYTIRHARPRVGEWDIDAVLHTGGGPGSTWAASAEPGSPVEFVGPRGKLELRPADGHLFIGDETSLPAIAALTEALPADQDATAVVETESPADRLPIAAGRVHWLERGGHPAGDPQALLAPVAREIRAGRFEQVYILAEAHAVRAVRELVHGAGVRPEHVFAKGYWTAELRPAVTSRNPT</sequence>
<dbReference type="InterPro" id="IPR013113">
    <property type="entry name" value="SIP_FAD-bd"/>
</dbReference>
<feature type="domain" description="FAD-binding FR-type" evidence="1">
    <location>
        <begin position="6"/>
        <end position="110"/>
    </location>
</feature>
<evidence type="ECO:0000259" key="1">
    <source>
        <dbReference type="PROSITE" id="PS51384"/>
    </source>
</evidence>
<dbReference type="InterPro" id="IPR039261">
    <property type="entry name" value="FNR_nucleotide-bd"/>
</dbReference>
<dbReference type="Gene3D" id="3.40.50.80">
    <property type="entry name" value="Nucleotide-binding domain of ferredoxin-NADP reductase (FNR) module"/>
    <property type="match status" value="1"/>
</dbReference>
<organism evidence="2 3">
    <name type="scientific">Embleya hyalina</name>
    <dbReference type="NCBI Taxonomy" id="516124"/>
    <lineage>
        <taxon>Bacteria</taxon>
        <taxon>Bacillati</taxon>
        <taxon>Actinomycetota</taxon>
        <taxon>Actinomycetes</taxon>
        <taxon>Kitasatosporales</taxon>
        <taxon>Streptomycetaceae</taxon>
        <taxon>Embleya</taxon>
    </lineage>
</organism>
<dbReference type="Proteomes" id="UP000286931">
    <property type="component" value="Unassembled WGS sequence"/>
</dbReference>
<dbReference type="PANTHER" id="PTHR30157">
    <property type="entry name" value="FERRIC REDUCTASE, NADPH-DEPENDENT"/>
    <property type="match status" value="1"/>
</dbReference>
<dbReference type="PROSITE" id="PS51384">
    <property type="entry name" value="FAD_FR"/>
    <property type="match status" value="1"/>
</dbReference>
<dbReference type="EMBL" id="BIFH01000019">
    <property type="protein sequence ID" value="GCD96024.1"/>
    <property type="molecule type" value="Genomic_DNA"/>
</dbReference>
<comment type="caution">
    <text evidence="2">The sequence shown here is derived from an EMBL/GenBank/DDBJ whole genome shotgun (WGS) entry which is preliminary data.</text>
</comment>
<dbReference type="GO" id="GO:0016491">
    <property type="term" value="F:oxidoreductase activity"/>
    <property type="evidence" value="ECO:0007669"/>
    <property type="project" value="InterPro"/>
</dbReference>
<dbReference type="PANTHER" id="PTHR30157:SF0">
    <property type="entry name" value="NADPH-DEPENDENT FERRIC-CHELATE REDUCTASE"/>
    <property type="match status" value="1"/>
</dbReference>